<evidence type="ECO:0000313" key="4">
    <source>
        <dbReference type="Proteomes" id="UP001201980"/>
    </source>
</evidence>
<feature type="chain" id="PRO_5042085568" evidence="2">
    <location>
        <begin position="28"/>
        <end position="201"/>
    </location>
</feature>
<comment type="caution">
    <text evidence="3">The sequence shown here is derived from an EMBL/GenBank/DDBJ whole genome shotgun (WGS) entry which is preliminary data.</text>
</comment>
<keyword evidence="1" id="KW-1133">Transmembrane helix</keyword>
<keyword evidence="4" id="KW-1185">Reference proteome</keyword>
<evidence type="ECO:0000313" key="3">
    <source>
        <dbReference type="EMBL" id="KAJ2898458.1"/>
    </source>
</evidence>
<dbReference type="AlphaFoldDB" id="A0AAD5WPY0"/>
<reference evidence="3" key="1">
    <citation type="submission" date="2022-07" db="EMBL/GenBank/DDBJ databases">
        <title>Draft genome sequence of Zalerion maritima ATCC 34329, a (micro)plastics degrading marine fungus.</title>
        <authorList>
            <person name="Paco A."/>
            <person name="Goncalves M.F.M."/>
            <person name="Rocha-Santos T.A.P."/>
            <person name="Alves A."/>
        </authorList>
    </citation>
    <scope>NUCLEOTIDE SEQUENCE</scope>
    <source>
        <strain evidence="3">ATCC 34329</strain>
    </source>
</reference>
<feature type="signal peptide" evidence="2">
    <location>
        <begin position="1"/>
        <end position="27"/>
    </location>
</feature>
<keyword evidence="1" id="KW-0812">Transmembrane</keyword>
<evidence type="ECO:0000256" key="2">
    <source>
        <dbReference type="SAM" id="SignalP"/>
    </source>
</evidence>
<gene>
    <name evidence="3" type="ORF">MKZ38_003912</name>
</gene>
<dbReference type="Proteomes" id="UP001201980">
    <property type="component" value="Unassembled WGS sequence"/>
</dbReference>
<keyword evidence="1" id="KW-0472">Membrane</keyword>
<dbReference type="EMBL" id="JAKWBI020000230">
    <property type="protein sequence ID" value="KAJ2898458.1"/>
    <property type="molecule type" value="Genomic_DNA"/>
</dbReference>
<accession>A0AAD5WPY0</accession>
<evidence type="ECO:0000256" key="1">
    <source>
        <dbReference type="SAM" id="Phobius"/>
    </source>
</evidence>
<feature type="transmembrane region" description="Helical" evidence="1">
    <location>
        <begin position="37"/>
        <end position="56"/>
    </location>
</feature>
<organism evidence="3 4">
    <name type="scientific">Zalerion maritima</name>
    <dbReference type="NCBI Taxonomy" id="339359"/>
    <lineage>
        <taxon>Eukaryota</taxon>
        <taxon>Fungi</taxon>
        <taxon>Dikarya</taxon>
        <taxon>Ascomycota</taxon>
        <taxon>Pezizomycotina</taxon>
        <taxon>Sordariomycetes</taxon>
        <taxon>Lulworthiomycetidae</taxon>
        <taxon>Lulworthiales</taxon>
        <taxon>Lulworthiaceae</taxon>
        <taxon>Zalerion</taxon>
    </lineage>
</organism>
<keyword evidence="2" id="KW-0732">Signal</keyword>
<name>A0AAD5WPY0_9PEZI</name>
<sequence>MRCGFNYGAHRRLFLLLLLLLGSPLSPLPIVVGQQAVWGIGGALVGLAGLVGTWGTKDYVADKLYWWTYRVSIIETRLCTLIADAQAVYPSRQLTLYYPLLPAVQTATLLGRAPPTTATIREAWRERTAELLRKYPGDEPPGGGGGYHGYNDVSTAGSREWNMFILVQRVGRALTDVGIRDKYDRELRADNWGRICDKIPS</sequence>
<proteinExistence type="predicted"/>
<protein>
    <submittedName>
        <fullName evidence="3">Uncharacterized protein</fullName>
    </submittedName>
</protein>